<sequence length="550" mass="59222">MSNNTGTLWDALTHPGRSTLHCWVGDRWDQNPTTWAGVAADAERMTAGLRRLGVRPGTRVATVLTNGPHAVRGLLGVWLAGGAIASLPVPARGMDAHEYTRQLRTICDQLRPEVFLVEERMYALLDEDLRTALRARTWESLAGSGTVDPSPPGQDDPAFIQYSSGSTSAPKGCVLTTAAIHAQLAMITTMLDGRPGAETTVSWLPLSHDMGIFGTLLTPWINDWTLYLSTPERFTFAPRTWFGDMSEFRASMTAGTNTALHLGSRLGRSTRMANGLDVRACIIGAERVETRTLTQVLDSLGPYGFRPESLMPAYGLAEATLAVTATPVHEPPRHLVVDSIALADGELVELDPAQPSATAVVAAGTPCAGVEVLGVPSDRLGEITVRSPALAAGYFADPHRTADRFTGDTVRTGDLGFVRDGYLYPVGRVDDVISVSGRKVYAREIEHAVDAIADVRRGCTTLISGSTESGTNGRELTLFIEVKRALDDYRPLAEHVASVAMAKAAVALDECVFLTRNSLPKTPSGKIQRHRCRQMLDAGRFTPLATVRLG</sequence>
<gene>
    <name evidence="3" type="ORF">BLA60_14605</name>
</gene>
<dbReference type="Gene3D" id="3.40.50.12780">
    <property type="entry name" value="N-terminal domain of ligase-like"/>
    <property type="match status" value="1"/>
</dbReference>
<feature type="domain" description="AMP-dependent synthetase/ligase" evidence="2">
    <location>
        <begin position="22"/>
        <end position="395"/>
    </location>
</feature>
<evidence type="ECO:0000313" key="3">
    <source>
        <dbReference type="EMBL" id="OLF10435.1"/>
    </source>
</evidence>
<keyword evidence="4" id="KW-1185">Reference proteome</keyword>
<dbReference type="GO" id="GO:0005886">
    <property type="term" value="C:plasma membrane"/>
    <property type="evidence" value="ECO:0007669"/>
    <property type="project" value="TreeGrafter"/>
</dbReference>
<name>A0A7Z0WLQ7_9PSEU</name>
<dbReference type="AlphaFoldDB" id="A0A7Z0WLQ7"/>
<evidence type="ECO:0000259" key="2">
    <source>
        <dbReference type="Pfam" id="PF00501"/>
    </source>
</evidence>
<dbReference type="Pfam" id="PF00501">
    <property type="entry name" value="AMP-binding"/>
    <property type="match status" value="1"/>
</dbReference>
<dbReference type="RefSeq" id="WP_075133423.1">
    <property type="nucleotide sequence ID" value="NZ_MSIF01000006.1"/>
</dbReference>
<dbReference type="Proteomes" id="UP000185696">
    <property type="component" value="Unassembled WGS sequence"/>
</dbReference>
<comment type="caution">
    <text evidence="3">The sequence shown here is derived from an EMBL/GenBank/DDBJ whole genome shotgun (WGS) entry which is preliminary data.</text>
</comment>
<evidence type="ECO:0000313" key="4">
    <source>
        <dbReference type="Proteomes" id="UP000185696"/>
    </source>
</evidence>
<dbReference type="InterPro" id="IPR042099">
    <property type="entry name" value="ANL_N_sf"/>
</dbReference>
<organism evidence="3 4">
    <name type="scientific">Actinophytocola xinjiangensis</name>
    <dbReference type="NCBI Taxonomy" id="485602"/>
    <lineage>
        <taxon>Bacteria</taxon>
        <taxon>Bacillati</taxon>
        <taxon>Actinomycetota</taxon>
        <taxon>Actinomycetes</taxon>
        <taxon>Pseudonocardiales</taxon>
        <taxon>Pseudonocardiaceae</taxon>
    </lineage>
</organism>
<dbReference type="SUPFAM" id="SSF56801">
    <property type="entry name" value="Acetyl-CoA synthetase-like"/>
    <property type="match status" value="1"/>
</dbReference>
<dbReference type="OrthoDB" id="3671040at2"/>
<proteinExistence type="inferred from homology"/>
<protein>
    <recommendedName>
        <fullName evidence="2">AMP-dependent synthetase/ligase domain-containing protein</fullName>
    </recommendedName>
</protein>
<dbReference type="GO" id="GO:0070566">
    <property type="term" value="F:adenylyltransferase activity"/>
    <property type="evidence" value="ECO:0007669"/>
    <property type="project" value="TreeGrafter"/>
</dbReference>
<evidence type="ECO:0000256" key="1">
    <source>
        <dbReference type="ARBA" id="ARBA00006432"/>
    </source>
</evidence>
<dbReference type="InterPro" id="IPR045851">
    <property type="entry name" value="AMP-bd_C_sf"/>
</dbReference>
<dbReference type="Gene3D" id="3.30.300.30">
    <property type="match status" value="1"/>
</dbReference>
<dbReference type="PANTHER" id="PTHR22754:SF32">
    <property type="entry name" value="DISCO-INTERACTING PROTEIN 2"/>
    <property type="match status" value="1"/>
</dbReference>
<accession>A0A7Z0WLQ7</accession>
<comment type="similarity">
    <text evidence="1">Belongs to the ATP-dependent AMP-binding enzyme family.</text>
</comment>
<dbReference type="InterPro" id="IPR000873">
    <property type="entry name" value="AMP-dep_synth/lig_dom"/>
</dbReference>
<dbReference type="PANTHER" id="PTHR22754">
    <property type="entry name" value="DISCO-INTERACTING PROTEIN 2 DIP2 -RELATED"/>
    <property type="match status" value="1"/>
</dbReference>
<dbReference type="EMBL" id="MSIF01000006">
    <property type="protein sequence ID" value="OLF10435.1"/>
    <property type="molecule type" value="Genomic_DNA"/>
</dbReference>
<dbReference type="InterPro" id="IPR020845">
    <property type="entry name" value="AMP-binding_CS"/>
</dbReference>
<dbReference type="PROSITE" id="PS00455">
    <property type="entry name" value="AMP_BINDING"/>
    <property type="match status" value="1"/>
</dbReference>
<dbReference type="GO" id="GO:0006633">
    <property type="term" value="P:fatty acid biosynthetic process"/>
    <property type="evidence" value="ECO:0007669"/>
    <property type="project" value="TreeGrafter"/>
</dbReference>
<reference evidence="3 4" key="1">
    <citation type="submission" date="2016-12" db="EMBL/GenBank/DDBJ databases">
        <title>The draft genome sequence of Actinophytocola xinjiangensis.</title>
        <authorList>
            <person name="Wang W."/>
            <person name="Yuan L."/>
        </authorList>
    </citation>
    <scope>NUCLEOTIDE SEQUENCE [LARGE SCALE GENOMIC DNA]</scope>
    <source>
        <strain evidence="3 4">CGMCC 4.4663</strain>
    </source>
</reference>